<keyword evidence="2" id="KW-1185">Reference proteome</keyword>
<gene>
    <name evidence="1" type="ORF">HUT05_24460</name>
</gene>
<evidence type="ECO:0000313" key="1">
    <source>
        <dbReference type="EMBL" id="QKZ20233.1"/>
    </source>
</evidence>
<dbReference type="EMBL" id="CP056041">
    <property type="protein sequence ID" value="QKZ20233.1"/>
    <property type="molecule type" value="Genomic_DNA"/>
</dbReference>
<evidence type="ECO:0000313" key="2">
    <source>
        <dbReference type="Proteomes" id="UP000509418"/>
    </source>
</evidence>
<protein>
    <submittedName>
        <fullName evidence="1">Uncharacterized protein</fullName>
    </submittedName>
</protein>
<sequence>MHHRPRVPTMSLTRVVLTSGRSLDLSELRLSSTYGGVLEGYPCKPLNEMKIKGLISTAERERPLAPVHLVPPPREYPDQYAGAFGPVEVLPQVACVGAFHSTALDPAHDPVLHRSILTIIWFQPTTRVPSGCDAEEALREVDWEGLARDYEL</sequence>
<name>A0A7H8T9R5_STRCX</name>
<dbReference type="AlphaFoldDB" id="A0A7H8T9R5"/>
<dbReference type="Proteomes" id="UP000509418">
    <property type="component" value="Chromosome"/>
</dbReference>
<proteinExistence type="predicted"/>
<accession>A0A7H8T9R5</accession>
<reference evidence="1 2" key="1">
    <citation type="submission" date="2020-06" db="EMBL/GenBank/DDBJ databases">
        <title>Genome mining for natural products.</title>
        <authorList>
            <person name="Zhang B."/>
            <person name="Shi J."/>
            <person name="Ge H."/>
        </authorList>
    </citation>
    <scope>NUCLEOTIDE SEQUENCE [LARGE SCALE GENOMIC DNA]</scope>
    <source>
        <strain evidence="1 2">NA02069</strain>
    </source>
</reference>
<organism evidence="1 2">
    <name type="scientific">Streptomyces chartreusis</name>
    <dbReference type="NCBI Taxonomy" id="1969"/>
    <lineage>
        <taxon>Bacteria</taxon>
        <taxon>Bacillati</taxon>
        <taxon>Actinomycetota</taxon>
        <taxon>Actinomycetes</taxon>
        <taxon>Kitasatosporales</taxon>
        <taxon>Streptomycetaceae</taxon>
        <taxon>Streptomyces</taxon>
    </lineage>
</organism>